<dbReference type="InterPro" id="IPR013762">
    <property type="entry name" value="Integrase-like_cat_sf"/>
</dbReference>
<dbReference type="GO" id="GO:0003677">
    <property type="term" value="F:DNA binding"/>
    <property type="evidence" value="ECO:0007669"/>
    <property type="project" value="UniProtKB-KW"/>
</dbReference>
<dbReference type="InterPro" id="IPR010998">
    <property type="entry name" value="Integrase_recombinase_N"/>
</dbReference>
<dbReference type="InterPro" id="IPR025269">
    <property type="entry name" value="SAM-like_dom"/>
</dbReference>
<dbReference type="Gene3D" id="1.10.150.130">
    <property type="match status" value="1"/>
</dbReference>
<name>A0A9D2DEI2_9BACT</name>
<dbReference type="EMBL" id="DXCC01000021">
    <property type="protein sequence ID" value="HIZ15562.1"/>
    <property type="molecule type" value="Genomic_DNA"/>
</dbReference>
<dbReference type="GO" id="GO:0015074">
    <property type="term" value="P:DNA integration"/>
    <property type="evidence" value="ECO:0007669"/>
    <property type="project" value="InterPro"/>
</dbReference>
<reference evidence="5" key="1">
    <citation type="journal article" date="2021" name="PeerJ">
        <title>Extensive microbial diversity within the chicken gut microbiome revealed by metagenomics and culture.</title>
        <authorList>
            <person name="Gilroy R."/>
            <person name="Ravi A."/>
            <person name="Getino M."/>
            <person name="Pursley I."/>
            <person name="Horton D.L."/>
            <person name="Alikhan N.F."/>
            <person name="Baker D."/>
            <person name="Gharbi K."/>
            <person name="Hall N."/>
            <person name="Watson M."/>
            <person name="Adriaenssens E.M."/>
            <person name="Foster-Nyarko E."/>
            <person name="Jarju S."/>
            <person name="Secka A."/>
            <person name="Antonio M."/>
            <person name="Oren A."/>
            <person name="Chaudhuri R.R."/>
            <person name="La Ragione R."/>
            <person name="Hildebrand F."/>
            <person name="Pallen M.J."/>
        </authorList>
    </citation>
    <scope>NUCLEOTIDE SEQUENCE</scope>
    <source>
        <strain evidence="5">ChiHjej11B10-19426</strain>
    </source>
</reference>
<organism evidence="5 6">
    <name type="scientific">Candidatus Tidjanibacter faecipullorum</name>
    <dbReference type="NCBI Taxonomy" id="2838766"/>
    <lineage>
        <taxon>Bacteria</taxon>
        <taxon>Pseudomonadati</taxon>
        <taxon>Bacteroidota</taxon>
        <taxon>Bacteroidia</taxon>
        <taxon>Bacteroidales</taxon>
        <taxon>Rikenellaceae</taxon>
        <taxon>Tidjanibacter</taxon>
    </lineage>
</organism>
<comment type="caution">
    <text evidence="5">The sequence shown here is derived from an EMBL/GenBank/DDBJ whole genome shotgun (WGS) entry which is preliminary data.</text>
</comment>
<dbReference type="PANTHER" id="PTHR30349">
    <property type="entry name" value="PHAGE INTEGRASE-RELATED"/>
    <property type="match status" value="1"/>
</dbReference>
<protein>
    <submittedName>
        <fullName evidence="5">Site-specific integrase</fullName>
    </submittedName>
</protein>
<evidence type="ECO:0000256" key="2">
    <source>
        <dbReference type="ARBA" id="ARBA00023125"/>
    </source>
</evidence>
<reference evidence="5" key="2">
    <citation type="submission" date="2021-04" db="EMBL/GenBank/DDBJ databases">
        <authorList>
            <person name="Gilroy R."/>
        </authorList>
    </citation>
    <scope>NUCLEOTIDE SEQUENCE</scope>
    <source>
        <strain evidence="5">ChiHjej11B10-19426</strain>
    </source>
</reference>
<dbReference type="SUPFAM" id="SSF56349">
    <property type="entry name" value="DNA breaking-rejoining enzymes"/>
    <property type="match status" value="1"/>
</dbReference>
<evidence type="ECO:0000313" key="6">
    <source>
        <dbReference type="Proteomes" id="UP000824014"/>
    </source>
</evidence>
<dbReference type="GO" id="GO:0006310">
    <property type="term" value="P:DNA recombination"/>
    <property type="evidence" value="ECO:0007669"/>
    <property type="project" value="UniProtKB-KW"/>
</dbReference>
<dbReference type="InterPro" id="IPR050090">
    <property type="entry name" value="Tyrosine_recombinase_XerCD"/>
</dbReference>
<feature type="domain" description="Tyr recombinase" evidence="4">
    <location>
        <begin position="211"/>
        <end position="403"/>
    </location>
</feature>
<dbReference type="PANTHER" id="PTHR30349:SF64">
    <property type="entry name" value="PROPHAGE INTEGRASE INTD-RELATED"/>
    <property type="match status" value="1"/>
</dbReference>
<accession>A0A9D2DEI2</accession>
<evidence type="ECO:0000313" key="5">
    <source>
        <dbReference type="EMBL" id="HIZ15562.1"/>
    </source>
</evidence>
<evidence type="ECO:0000256" key="1">
    <source>
        <dbReference type="ARBA" id="ARBA00008857"/>
    </source>
</evidence>
<dbReference type="InterPro" id="IPR035386">
    <property type="entry name" value="Arm-DNA-bind_5"/>
</dbReference>
<dbReference type="PROSITE" id="PS51898">
    <property type="entry name" value="TYR_RECOMBINASE"/>
    <property type="match status" value="1"/>
</dbReference>
<gene>
    <name evidence="5" type="ORF">H9816_06595</name>
</gene>
<dbReference type="InterPro" id="IPR002104">
    <property type="entry name" value="Integrase_catalytic"/>
</dbReference>
<sequence>MFRYSKDKVTVLSVLDTRRPKSDGKYPIKIQVCFARKQKYYSTSKTMTPEEWRKMPTSKAHYIVGIREDVEASFNIIRDAVKDLTDAGCFSFTALNTRLSGAMTGTINTAFVARIEAFRNAGQIGSAYIAKTALLAFERFAGKEIPFSDVTPTWLQRYENYEKGRGLRQTTISIYLRQLRTIMYEARTEGVIKESDNPFGKGKFSIKGGEGRKMALTIEQIGKMARYSGDATLEKYRDYWMFLYLCNGINVADLARLKFKNMYDGEISFVRRKTERTSSTRKEIRVIVTEPMRDIIRRRGNSPEPENFIFPILSGKEKDEEHIRSRCAEFTYLTNKYTSKLGEMLGIGKITTYVARHSFATVLKRSGTNIAYISEALGHSDLKTTENYLACFEREEREKNAMLLTDFPECPPADNE</sequence>
<evidence type="ECO:0000259" key="4">
    <source>
        <dbReference type="PROSITE" id="PS51898"/>
    </source>
</evidence>
<dbReference type="Pfam" id="PF00589">
    <property type="entry name" value="Phage_integrase"/>
    <property type="match status" value="1"/>
</dbReference>
<dbReference type="InterPro" id="IPR011010">
    <property type="entry name" value="DNA_brk_join_enz"/>
</dbReference>
<dbReference type="Gene3D" id="1.10.443.10">
    <property type="entry name" value="Intergrase catalytic core"/>
    <property type="match status" value="1"/>
</dbReference>
<comment type="similarity">
    <text evidence="1">Belongs to the 'phage' integrase family.</text>
</comment>
<keyword evidence="2" id="KW-0238">DNA-binding</keyword>
<dbReference type="Pfam" id="PF13102">
    <property type="entry name" value="Phage_int_SAM_5"/>
    <property type="match status" value="1"/>
</dbReference>
<keyword evidence="3" id="KW-0233">DNA recombination</keyword>
<dbReference type="AlphaFoldDB" id="A0A9D2DEI2"/>
<dbReference type="Proteomes" id="UP000824014">
    <property type="component" value="Unassembled WGS sequence"/>
</dbReference>
<evidence type="ECO:0000256" key="3">
    <source>
        <dbReference type="ARBA" id="ARBA00023172"/>
    </source>
</evidence>
<proteinExistence type="inferred from homology"/>
<dbReference type="Pfam" id="PF17293">
    <property type="entry name" value="Arm-DNA-bind_5"/>
    <property type="match status" value="1"/>
</dbReference>